<reference evidence="1" key="1">
    <citation type="journal article" date="2015" name="Proc. Natl. Acad. Sci. U.S.A.">
        <title>Networks of energetic and metabolic interactions define dynamics in microbial communities.</title>
        <authorList>
            <person name="Embree M."/>
            <person name="Liu J.K."/>
            <person name="Al-Bassam M.M."/>
            <person name="Zengler K."/>
        </authorList>
    </citation>
    <scope>NUCLEOTIDE SEQUENCE</scope>
</reference>
<evidence type="ECO:0000313" key="1">
    <source>
        <dbReference type="EMBL" id="KUG22399.1"/>
    </source>
</evidence>
<gene>
    <name evidence="1" type="ORF">ASZ90_007803</name>
</gene>
<dbReference type="EMBL" id="LNQE01000970">
    <property type="protein sequence ID" value="KUG22399.1"/>
    <property type="molecule type" value="Genomic_DNA"/>
</dbReference>
<accession>A0A0W8FN84</accession>
<comment type="caution">
    <text evidence="1">The sequence shown here is derived from an EMBL/GenBank/DDBJ whole genome shotgun (WGS) entry which is preliminary data.</text>
</comment>
<protein>
    <submittedName>
        <fullName evidence="1">Uncharacterized protein</fullName>
    </submittedName>
</protein>
<sequence>MGAGAGSSAFLHPTTDRDKDATNSIATKIANIFFIIRKPPFKDLIKVVLI</sequence>
<dbReference type="AlphaFoldDB" id="A0A0W8FN84"/>
<proteinExistence type="predicted"/>
<name>A0A0W8FN84_9ZZZZ</name>
<organism evidence="1">
    <name type="scientific">hydrocarbon metagenome</name>
    <dbReference type="NCBI Taxonomy" id="938273"/>
    <lineage>
        <taxon>unclassified sequences</taxon>
        <taxon>metagenomes</taxon>
        <taxon>ecological metagenomes</taxon>
    </lineage>
</organism>